<keyword evidence="3 10" id="KW-1134">Transmembrane beta strand</keyword>
<dbReference type="Pfam" id="PF07660">
    <property type="entry name" value="STN"/>
    <property type="match status" value="1"/>
</dbReference>
<keyword evidence="4" id="KW-0406">Ion transport</keyword>
<dbReference type="SUPFAM" id="SSF56935">
    <property type="entry name" value="Porins"/>
    <property type="match status" value="1"/>
</dbReference>
<proteinExistence type="inferred from homology"/>
<dbReference type="Gene3D" id="2.40.170.20">
    <property type="entry name" value="TonB-dependent receptor, beta-barrel domain"/>
    <property type="match status" value="1"/>
</dbReference>
<evidence type="ECO:0000256" key="9">
    <source>
        <dbReference type="ARBA" id="ARBA00023237"/>
    </source>
</evidence>
<dbReference type="Pfam" id="PF00593">
    <property type="entry name" value="TonB_dep_Rec_b-barrel"/>
    <property type="match status" value="1"/>
</dbReference>
<evidence type="ECO:0000313" key="14">
    <source>
        <dbReference type="Proteomes" id="UP001500936"/>
    </source>
</evidence>
<evidence type="ECO:0000256" key="7">
    <source>
        <dbReference type="ARBA" id="ARBA00023077"/>
    </source>
</evidence>
<dbReference type="Gene3D" id="2.170.130.10">
    <property type="entry name" value="TonB-dependent receptor, plug domain"/>
    <property type="match status" value="1"/>
</dbReference>
<reference evidence="14" key="1">
    <citation type="journal article" date="2019" name="Int. J. Syst. Evol. Microbiol.">
        <title>The Global Catalogue of Microorganisms (GCM) 10K type strain sequencing project: providing services to taxonomists for standard genome sequencing and annotation.</title>
        <authorList>
            <consortium name="The Broad Institute Genomics Platform"/>
            <consortium name="The Broad Institute Genome Sequencing Center for Infectious Disease"/>
            <person name="Wu L."/>
            <person name="Ma J."/>
        </authorList>
    </citation>
    <scope>NUCLEOTIDE SEQUENCE [LARGE SCALE GENOMIC DNA]</scope>
    <source>
        <strain evidence="14">JCM 17925</strain>
    </source>
</reference>
<dbReference type="InterPro" id="IPR011662">
    <property type="entry name" value="Secretin/TonB_short_N"/>
</dbReference>
<dbReference type="InterPro" id="IPR023996">
    <property type="entry name" value="TonB-dep_OMP_SusC/RagA"/>
</dbReference>
<keyword evidence="9 10" id="KW-0998">Cell outer membrane</keyword>
<evidence type="ECO:0000256" key="10">
    <source>
        <dbReference type="PROSITE-ProRule" id="PRU01360"/>
    </source>
</evidence>
<feature type="domain" description="Secretin/TonB short N-terminal" evidence="12">
    <location>
        <begin position="69"/>
        <end position="121"/>
    </location>
</feature>
<evidence type="ECO:0000256" key="5">
    <source>
        <dbReference type="ARBA" id="ARBA00022692"/>
    </source>
</evidence>
<dbReference type="EMBL" id="BAABHB010000001">
    <property type="protein sequence ID" value="GAA4395670.1"/>
    <property type="molecule type" value="Genomic_DNA"/>
</dbReference>
<keyword evidence="13" id="KW-0675">Receptor</keyword>
<keyword evidence="5 10" id="KW-0812">Transmembrane</keyword>
<evidence type="ECO:0000256" key="2">
    <source>
        <dbReference type="ARBA" id="ARBA00022448"/>
    </source>
</evidence>
<dbReference type="Gene3D" id="3.55.50.30">
    <property type="match status" value="1"/>
</dbReference>
<gene>
    <name evidence="13" type="ORF">GCM10023187_02890</name>
</gene>
<evidence type="ECO:0000256" key="8">
    <source>
        <dbReference type="ARBA" id="ARBA00023136"/>
    </source>
</evidence>
<dbReference type="Proteomes" id="UP001500936">
    <property type="component" value="Unassembled WGS sequence"/>
</dbReference>
<keyword evidence="8 10" id="KW-0472">Membrane</keyword>
<protein>
    <submittedName>
        <fullName evidence="13">TonB-dependent receptor</fullName>
    </submittedName>
</protein>
<dbReference type="InterPro" id="IPR023997">
    <property type="entry name" value="TonB-dep_OMP_SusC/RagA_CS"/>
</dbReference>
<dbReference type="InterPro" id="IPR012910">
    <property type="entry name" value="Plug_dom"/>
</dbReference>
<dbReference type="PROSITE" id="PS52016">
    <property type="entry name" value="TONB_DEPENDENT_REC_3"/>
    <property type="match status" value="1"/>
</dbReference>
<sequence length="1184" mass="130399">MNFTRHCNAYVLVLMRVSLVQLLCAVLFAGMTYARTATAQTILEQPISLSVEDKEISAVLSKIEKVANVTFSYIPRQIQADRRISLTISNQPLSAVLDQIFRNAQVGYEVVGKKQILLSKQRMGQPAIQSMAPKTTQTESVAPADQNVSGKVTDETGGGLPGVSVALKGTLKGTVTDANGNYTISVPDRNAVLVFSFVGYEPQEVIVGDRSSINVRMNTDVKSLNEVVVVGYGTQKKADLTGSVASVDVEQMLTKPAADVSNMLQGRVAGVVASGSNQPGGEGYIRIRGLNSFGSNNPLIIIDGVQTTSTNSLNPNDIESMNILKDASSAAIYGARGAGGVIIITTKKGKANKTRIAYDGFYGVSKVARVPEMLNTAELGELIWKQQLGAGITPNHSQYGKGTTPVIPDYVLAGSSGGLMEGNAAVDPSRYNYDQNGFYQIVRANKAGTDWFREMTQAAPVQSHNISASGGTDRSVYSLSLGYYDEAGLQKYTYYNRYSARVNSEFKLTNRIRFGETLFGSFRKRRGSGDNDEGSPWSQAYRMPSIIPVYDIMGNFAGSKAPGTGNGQNPVAVLYRNRNNAETDVRLLGSVYAEVDILKDLRFRSSFGIDYNNNYSMAFRHVNPEHSEGNFQTNFQVRSGYQYRWTFTNTLNYDKSFGVHNVKLLAGTESVEFKREQLGGDRSGYYPFTDESFWVLDRGNPIGQNNFSQIGTEALYSLFGRVDYSYNGKYLLNATLRRDGSSKFARDVRYGNFPSLSVGWRISQEPFMQNVKLISDLKLRAGYGVVGNDQIDGNNQFSFYRSDPSRSFYDISGTNTSTAPGYDLDRKGNPASKWEETSTLNGGLDLVILNGALEMNLDVYSKKTSDLLVQLPRPGTEGDFSAPFVNIGNTQNKGVDLMLTYRGRALANDLQYSASANFSAYRNKVVSQGVDFFTNSVRYGQVSRTLSGEAIGQFYGYVIDGFFNSTAEVMAAPTQPGINKTTEANAQRSVGRWRYKDLNGDGKIDANDRTFIGSPHPKFQMGYTLDAAYRNFDINMFFFWNYGNQIYNNTKWWTDMNGSFAGNRSKRMLYDSWTPENMNASLPKLDANDNVTSTVPNTYYVESGSYFRAKTVQLGYTIPASLLSWLSVSRCRIYVQAQNLFTITKYTGPDPDLLDVGRGDIGLGVDHGRVPNPRQILGGINLVF</sequence>
<evidence type="ECO:0000256" key="1">
    <source>
        <dbReference type="ARBA" id="ARBA00004571"/>
    </source>
</evidence>
<dbReference type="SUPFAM" id="SSF49464">
    <property type="entry name" value="Carboxypeptidase regulatory domain-like"/>
    <property type="match status" value="1"/>
</dbReference>
<keyword evidence="2 10" id="KW-0813">Transport</keyword>
<evidence type="ECO:0000256" key="4">
    <source>
        <dbReference type="ARBA" id="ARBA00022496"/>
    </source>
</evidence>
<evidence type="ECO:0000256" key="3">
    <source>
        <dbReference type="ARBA" id="ARBA00022452"/>
    </source>
</evidence>
<dbReference type="Gene3D" id="2.60.40.1120">
    <property type="entry name" value="Carboxypeptidase-like, regulatory domain"/>
    <property type="match status" value="1"/>
</dbReference>
<dbReference type="InterPro" id="IPR037066">
    <property type="entry name" value="Plug_dom_sf"/>
</dbReference>
<dbReference type="Pfam" id="PF07715">
    <property type="entry name" value="Plug"/>
    <property type="match status" value="1"/>
</dbReference>
<evidence type="ECO:0000313" key="13">
    <source>
        <dbReference type="EMBL" id="GAA4395670.1"/>
    </source>
</evidence>
<dbReference type="InterPro" id="IPR000531">
    <property type="entry name" value="Beta-barrel_TonB"/>
</dbReference>
<dbReference type="InterPro" id="IPR039426">
    <property type="entry name" value="TonB-dep_rcpt-like"/>
</dbReference>
<evidence type="ECO:0000259" key="12">
    <source>
        <dbReference type="SMART" id="SM00965"/>
    </source>
</evidence>
<accession>A0ABP8JT59</accession>
<dbReference type="NCBIfam" id="TIGR04057">
    <property type="entry name" value="SusC_RagA_signa"/>
    <property type="match status" value="1"/>
</dbReference>
<keyword evidence="4" id="KW-0410">Iron transport</keyword>
<evidence type="ECO:0000256" key="11">
    <source>
        <dbReference type="RuleBase" id="RU003357"/>
    </source>
</evidence>
<keyword evidence="14" id="KW-1185">Reference proteome</keyword>
<dbReference type="SMART" id="SM00965">
    <property type="entry name" value="STN"/>
    <property type="match status" value="1"/>
</dbReference>
<keyword evidence="7 11" id="KW-0798">TonB box</keyword>
<dbReference type="InterPro" id="IPR036942">
    <property type="entry name" value="Beta-barrel_TonB_sf"/>
</dbReference>
<evidence type="ECO:0000256" key="6">
    <source>
        <dbReference type="ARBA" id="ARBA00023004"/>
    </source>
</evidence>
<dbReference type="Pfam" id="PF13715">
    <property type="entry name" value="CarbopepD_reg_2"/>
    <property type="match status" value="1"/>
</dbReference>
<dbReference type="NCBIfam" id="TIGR04056">
    <property type="entry name" value="OMP_RagA_SusC"/>
    <property type="match status" value="1"/>
</dbReference>
<dbReference type="InterPro" id="IPR008969">
    <property type="entry name" value="CarboxyPept-like_regulatory"/>
</dbReference>
<keyword evidence="6" id="KW-0408">Iron</keyword>
<name>A0ABP8JT59_9BACT</name>
<comment type="similarity">
    <text evidence="10 11">Belongs to the TonB-dependent receptor family.</text>
</comment>
<comment type="caution">
    <text evidence="13">The sequence shown here is derived from an EMBL/GenBank/DDBJ whole genome shotgun (WGS) entry which is preliminary data.</text>
</comment>
<comment type="subcellular location">
    <subcellularLocation>
        <location evidence="1 10">Cell outer membrane</location>
        <topology evidence="1 10">Multi-pass membrane protein</topology>
    </subcellularLocation>
</comment>
<organism evidence="13 14">
    <name type="scientific">Nibrella viscosa</name>
    <dbReference type="NCBI Taxonomy" id="1084524"/>
    <lineage>
        <taxon>Bacteria</taxon>
        <taxon>Pseudomonadati</taxon>
        <taxon>Bacteroidota</taxon>
        <taxon>Cytophagia</taxon>
        <taxon>Cytophagales</taxon>
        <taxon>Spirosomataceae</taxon>
        <taxon>Nibrella</taxon>
    </lineage>
</organism>